<feature type="domain" description="TonB-dependent receptor-like beta-barrel" evidence="11">
    <location>
        <begin position="434"/>
        <end position="1008"/>
    </location>
</feature>
<dbReference type="PANTHER" id="PTHR47234:SF2">
    <property type="entry name" value="TONB-DEPENDENT RECEPTOR"/>
    <property type="match status" value="1"/>
</dbReference>
<feature type="domain" description="TonB-dependent receptor plug" evidence="12">
    <location>
        <begin position="65"/>
        <end position="183"/>
    </location>
</feature>
<reference evidence="13" key="1">
    <citation type="submission" date="2023-07" db="EMBL/GenBank/DDBJ databases">
        <title>Brevundimonas soil sp. nov., isolated from the soil of chemical plant.</title>
        <authorList>
            <person name="Wu N."/>
        </authorList>
    </citation>
    <scope>NUCLEOTIDE SEQUENCE</scope>
    <source>
        <strain evidence="13">XZ-24</strain>
    </source>
</reference>
<proteinExistence type="inferred from homology"/>
<keyword evidence="13" id="KW-0675">Receptor</keyword>
<evidence type="ECO:0000256" key="3">
    <source>
        <dbReference type="ARBA" id="ARBA00022452"/>
    </source>
</evidence>
<dbReference type="SUPFAM" id="SSF56935">
    <property type="entry name" value="Porins"/>
    <property type="match status" value="1"/>
</dbReference>
<evidence type="ECO:0000256" key="8">
    <source>
        <dbReference type="PROSITE-ProRule" id="PRU01360"/>
    </source>
</evidence>
<evidence type="ECO:0000256" key="2">
    <source>
        <dbReference type="ARBA" id="ARBA00022448"/>
    </source>
</evidence>
<evidence type="ECO:0000256" key="10">
    <source>
        <dbReference type="SAM" id="SignalP"/>
    </source>
</evidence>
<dbReference type="Proteomes" id="UP001169063">
    <property type="component" value="Unassembled WGS sequence"/>
</dbReference>
<dbReference type="RefSeq" id="WP_302109037.1">
    <property type="nucleotide sequence ID" value="NZ_JAUKTR010000001.1"/>
</dbReference>
<dbReference type="Gene3D" id="2.170.130.10">
    <property type="entry name" value="TonB-dependent receptor, plug domain"/>
    <property type="match status" value="1"/>
</dbReference>
<feature type="signal peptide" evidence="10">
    <location>
        <begin position="1"/>
        <end position="31"/>
    </location>
</feature>
<dbReference type="PANTHER" id="PTHR47234">
    <property type="match status" value="1"/>
</dbReference>
<dbReference type="InterPro" id="IPR036942">
    <property type="entry name" value="Beta-barrel_TonB_sf"/>
</dbReference>
<name>A0ABT8SJ96_9CAUL</name>
<keyword evidence="4 8" id="KW-0812">Transmembrane</keyword>
<dbReference type="InterPro" id="IPR037066">
    <property type="entry name" value="Plug_dom_sf"/>
</dbReference>
<dbReference type="InterPro" id="IPR012910">
    <property type="entry name" value="Plug_dom"/>
</dbReference>
<evidence type="ECO:0000313" key="14">
    <source>
        <dbReference type="Proteomes" id="UP001169063"/>
    </source>
</evidence>
<keyword evidence="3 8" id="KW-1134">Transmembrane beta strand</keyword>
<keyword evidence="7 8" id="KW-0998">Cell outer membrane</keyword>
<evidence type="ECO:0000256" key="1">
    <source>
        <dbReference type="ARBA" id="ARBA00004571"/>
    </source>
</evidence>
<keyword evidence="2 8" id="KW-0813">Transport</keyword>
<evidence type="ECO:0000313" key="13">
    <source>
        <dbReference type="EMBL" id="MDO1558632.1"/>
    </source>
</evidence>
<protein>
    <submittedName>
        <fullName evidence="13">TonB-dependent receptor</fullName>
    </submittedName>
</protein>
<dbReference type="Pfam" id="PF07715">
    <property type="entry name" value="Plug"/>
    <property type="match status" value="1"/>
</dbReference>
<dbReference type="PROSITE" id="PS52016">
    <property type="entry name" value="TONB_DEPENDENT_REC_3"/>
    <property type="match status" value="1"/>
</dbReference>
<evidence type="ECO:0000256" key="4">
    <source>
        <dbReference type="ARBA" id="ARBA00022692"/>
    </source>
</evidence>
<evidence type="ECO:0000256" key="7">
    <source>
        <dbReference type="ARBA" id="ARBA00023237"/>
    </source>
</evidence>
<keyword evidence="6 8" id="KW-0472">Membrane</keyword>
<organism evidence="13 14">
    <name type="scientific">Peiella sedimenti</name>
    <dbReference type="NCBI Taxonomy" id="3061083"/>
    <lineage>
        <taxon>Bacteria</taxon>
        <taxon>Pseudomonadati</taxon>
        <taxon>Pseudomonadota</taxon>
        <taxon>Alphaproteobacteria</taxon>
        <taxon>Caulobacterales</taxon>
        <taxon>Caulobacteraceae</taxon>
        <taxon>Peiella</taxon>
    </lineage>
</organism>
<dbReference type="InterPro" id="IPR000531">
    <property type="entry name" value="Beta-barrel_TonB"/>
</dbReference>
<keyword evidence="5 9" id="KW-0798">TonB box</keyword>
<dbReference type="Pfam" id="PF00593">
    <property type="entry name" value="TonB_dep_Rec_b-barrel"/>
    <property type="match status" value="1"/>
</dbReference>
<gene>
    <name evidence="13" type="ORF">Q0812_04215</name>
</gene>
<dbReference type="Gene3D" id="2.40.170.20">
    <property type="entry name" value="TonB-dependent receptor, beta-barrel domain"/>
    <property type="match status" value="1"/>
</dbReference>
<comment type="caution">
    <text evidence="13">The sequence shown here is derived from an EMBL/GenBank/DDBJ whole genome shotgun (WGS) entry which is preliminary data.</text>
</comment>
<evidence type="ECO:0000256" key="9">
    <source>
        <dbReference type="RuleBase" id="RU003357"/>
    </source>
</evidence>
<evidence type="ECO:0000256" key="6">
    <source>
        <dbReference type="ARBA" id="ARBA00023136"/>
    </source>
</evidence>
<accession>A0ABT8SJ96</accession>
<dbReference type="EMBL" id="JAUKTR010000001">
    <property type="protein sequence ID" value="MDO1558632.1"/>
    <property type="molecule type" value="Genomic_DNA"/>
</dbReference>
<keyword evidence="10" id="KW-0732">Signal</keyword>
<comment type="subcellular location">
    <subcellularLocation>
        <location evidence="1 8">Cell outer membrane</location>
        <topology evidence="1 8">Multi-pass membrane protein</topology>
    </subcellularLocation>
</comment>
<evidence type="ECO:0000256" key="5">
    <source>
        <dbReference type="ARBA" id="ARBA00023077"/>
    </source>
</evidence>
<evidence type="ECO:0000259" key="11">
    <source>
        <dbReference type="Pfam" id="PF00593"/>
    </source>
</evidence>
<sequence length="1047" mass="114095">MRDFKKLLLGGAAVVTLAAVAGAPVSAMAQAQPQTANQDDEDEDEATEVEAVTVTGSRIRRNEFNSAAPVTVITSEQATLEGIVDTAELLQQSSVASGSFQNNNTLTGFVGTGGGGTQSVSLRGLGAQRTLSLINGKRAGPAGTRGTVQAFDLNVLPQSMIERVEILNDSASSVYGSDAIAGVINYITRRDLDGFQFDAYANVPAQEGGEQYRVSGTWGATFDRGNFAVGFDYFAQEPLRRGQRDYLDCAEDYYTSVQDPAGDRVDLIDPFTGEYKCFGLFAGVLRANAGGGTMDFFYPVAGRTYATPQQGASVWIANMVRQGRGGFPATFAHGNYQFGSNGEGPFDFYGRASLIGEVDRYTVFSNFNYDLTPGMELYGEFMHNKRRSSQEGARQFFPTTSAFIPTAQRPDNGLPFSAATILPIIPMTSTQIQNVDYTRAVVGIRGDFSLGFLRNWGYDIYGQWARSEGEYRNPDALYADRVAAVTGVDPAVTTLTSADACYQTDGTFFDNLSNYDCSDLPGGVRWTTQDVLEGRFSDAERNFLMFEAVGNTEYTHQYVEAVFSGDLFELPAGPMAAAVGFHLRREELNDVPDEQVRLGNIWGSSSAGITAGEDTVREAFAELEVPLIRDVRFIDSLTANVSGRISDYDSYGRSDTYKVGINWQINPSWRIRATRGTSFRAPSLYEQFLGNQTSFPTQAQIDPCIQWELNGNANIQQNCAAEGVPAGYTAAGNGSATAIAQGGAFLDIQAETGEASTIGVVWTPSFIDLNVAVDYFHIEISDEVTQYGTANILSQCYRSVAYPTDPLCALFTRDPVTFAILTVQNPYVNIAEQTNRGIDLSVRYGHEFGFGDLTIDGQFTWQLQDVSQLFPDSPVQDLNGSTYSYDGPDFSGNLNFRFDRGDWTLFWGVTMFGKASDLELYQAAGLDETSAISRYYRCSGDGGVTFVDCPSVTGPTGTLLPGYTIPGAAAQDPNYVVNKMHNEFTATHTFSVRRNFGDWSVQAGVNNVFDEHPPAVSPYAGFRQGISQLGNYDYVGRRAFFRVSARF</sequence>
<comment type="similarity">
    <text evidence="8 9">Belongs to the TonB-dependent receptor family.</text>
</comment>
<dbReference type="InterPro" id="IPR039426">
    <property type="entry name" value="TonB-dep_rcpt-like"/>
</dbReference>
<keyword evidence="14" id="KW-1185">Reference proteome</keyword>
<evidence type="ECO:0000259" key="12">
    <source>
        <dbReference type="Pfam" id="PF07715"/>
    </source>
</evidence>
<feature type="chain" id="PRO_5045527243" evidence="10">
    <location>
        <begin position="32"/>
        <end position="1047"/>
    </location>
</feature>